<dbReference type="PANTHER" id="PTHR21575:SF12">
    <property type="entry name" value="PROTEIN HID1"/>
    <property type="match status" value="1"/>
</dbReference>
<accession>A0A2K1QN88</accession>
<keyword evidence="3" id="KW-1185">Reference proteome</keyword>
<proteinExistence type="predicted"/>
<evidence type="ECO:0000313" key="2">
    <source>
        <dbReference type="EMBL" id="PNS16462.1"/>
    </source>
</evidence>
<feature type="region of interest" description="Disordered" evidence="1">
    <location>
        <begin position="637"/>
        <end position="657"/>
    </location>
</feature>
<dbReference type="GO" id="GO:0005797">
    <property type="term" value="C:Golgi medial cisterna"/>
    <property type="evidence" value="ECO:0007669"/>
    <property type="project" value="TreeGrafter"/>
</dbReference>
<evidence type="ECO:0000313" key="3">
    <source>
        <dbReference type="Proteomes" id="UP000243797"/>
    </source>
</evidence>
<gene>
    <name evidence="2" type="ORF">CAC42_196</name>
</gene>
<name>A0A2K1QN88_9PEZI</name>
<comment type="caution">
    <text evidence="2">The sequence shown here is derived from an EMBL/GenBank/DDBJ whole genome shotgun (WGS) entry which is preliminary data.</text>
</comment>
<dbReference type="AlphaFoldDB" id="A0A2K1QN88"/>
<dbReference type="Pfam" id="PF12722">
    <property type="entry name" value="Hid1"/>
    <property type="match status" value="2"/>
</dbReference>
<evidence type="ECO:0000256" key="1">
    <source>
        <dbReference type="SAM" id="MobiDB-lite"/>
    </source>
</evidence>
<dbReference type="STRING" id="2082308.A0A2K1QN88"/>
<feature type="compositionally biased region" description="Basic and acidic residues" evidence="1">
    <location>
        <begin position="584"/>
        <end position="600"/>
    </location>
</feature>
<dbReference type="GO" id="GO:0016020">
    <property type="term" value="C:membrane"/>
    <property type="evidence" value="ECO:0007669"/>
    <property type="project" value="TreeGrafter"/>
</dbReference>
<feature type="compositionally biased region" description="Polar residues" evidence="1">
    <location>
        <begin position="642"/>
        <end position="652"/>
    </location>
</feature>
<dbReference type="PANTHER" id="PTHR21575">
    <property type="entry name" value="PROTEIN HID1"/>
    <property type="match status" value="1"/>
</dbReference>
<dbReference type="InterPro" id="IPR026705">
    <property type="entry name" value="Hid-1/Ecm30"/>
</dbReference>
<organism evidence="2 3">
    <name type="scientific">Sphaceloma murrayae</name>
    <dbReference type="NCBI Taxonomy" id="2082308"/>
    <lineage>
        <taxon>Eukaryota</taxon>
        <taxon>Fungi</taxon>
        <taxon>Dikarya</taxon>
        <taxon>Ascomycota</taxon>
        <taxon>Pezizomycotina</taxon>
        <taxon>Dothideomycetes</taxon>
        <taxon>Dothideomycetidae</taxon>
        <taxon>Myriangiales</taxon>
        <taxon>Elsinoaceae</taxon>
        <taxon>Sphaceloma</taxon>
    </lineage>
</organism>
<dbReference type="InParanoid" id="A0A2K1QN88"/>
<sequence>MGAVQSDLKASIVQATSGGRVIPKDDPFWQTYWLRPETAEHVFETFTTTDIRGMRDNATAAENLKTLILRTVLHLLKTRHQAVSLSDETGKHGLVALNCVRVLTRILPYIYEVDETRRWEESVFSAIQDESFFQGYAPDAIDYVQPHQPLIAQLTQTLLDLLFYTGFTLPWSEAETEPRKSQVSYSLWQSGIACDTTIVSSKEMESKRTEIMRLLITLESKSIYTIPPDYIDYNVDAVQYITRHADKRRVQSLLCSLLNTVIKYHPDSWLPFDPRNPQGDNVRETHIRVCLHFLLVNMLTRAPWDEAGKERNEFRLQFSYLHKPKHLQFLADGIFKILRRPLESNSNVLSMAQRPIPWTPEMIILLWEALFTNRKYLHYVVESGRALDLMVLLVYYAKESHMDGVGRVCVFCLQTLSAEKHFGELLNRPFEAHDTLPSSIQIKNFHGRYSDYFITSMLSLLEHTSPEATFWSVSLTSIITNVTPHVTGLGRATSSKLMQTFARLAKPSVVLASESNVNTLSNLLHAINLIIEHHDTGHENSNLLYATWRAREKFRSLRDLSLMDEEGMSQLEIPCSSRSSMEVPNDRVETEKSKGKRPSEYKTWSGGLMNKLADLPLHTSLTLISLLESNLGVSPDADDGISTPSVDSSARPSLTERRGSLDKADILRMVKELGKVPGLDRREVVEADKFAFQPSIAALYASYFWGLVVSHDAQRVSGTGTGIWAGTEIRLFRIKAGQIQGPSLWSPKGAVDAVGESLVAGVKDLTLRAKKGISGE</sequence>
<dbReference type="Proteomes" id="UP000243797">
    <property type="component" value="Unassembled WGS sequence"/>
</dbReference>
<protein>
    <submittedName>
        <fullName evidence="2">Ubp5-interacting protein ftp105</fullName>
    </submittedName>
</protein>
<dbReference type="GO" id="GO:0000138">
    <property type="term" value="C:Golgi trans cisterna"/>
    <property type="evidence" value="ECO:0007669"/>
    <property type="project" value="TreeGrafter"/>
</dbReference>
<reference evidence="2 3" key="1">
    <citation type="submission" date="2017-06" db="EMBL/GenBank/DDBJ databases">
        <title>Draft genome sequence of a variant of Elsinoe murrayae.</title>
        <authorList>
            <person name="Cheng Q."/>
        </authorList>
    </citation>
    <scope>NUCLEOTIDE SEQUENCE [LARGE SCALE GENOMIC DNA]</scope>
    <source>
        <strain evidence="2 3">CQ-2017a</strain>
    </source>
</reference>
<dbReference type="EMBL" id="NKHZ01000057">
    <property type="protein sequence ID" value="PNS16462.1"/>
    <property type="molecule type" value="Genomic_DNA"/>
</dbReference>
<feature type="region of interest" description="Disordered" evidence="1">
    <location>
        <begin position="576"/>
        <end position="601"/>
    </location>
</feature>
<dbReference type="OrthoDB" id="432953at2759"/>